<dbReference type="AlphaFoldDB" id="A0A2W4TFM6"/>
<keyword evidence="1" id="KW-0175">Coiled coil</keyword>
<proteinExistence type="predicted"/>
<comment type="caution">
    <text evidence="4">The sequence shown here is derived from an EMBL/GenBank/DDBJ whole genome shotgun (WGS) entry which is preliminary data.</text>
</comment>
<keyword evidence="2" id="KW-1133">Transmembrane helix</keyword>
<dbReference type="Proteomes" id="UP000249396">
    <property type="component" value="Unassembled WGS sequence"/>
</dbReference>
<sequence length="477" mass="52861">MNFYQFLLILLARRQLIVCTFVVTVSTAVLVSLIMPKTYLGNATVIVDFKGSDPITGMVLQAQLLPGYMATQVDIISSHNVALKVVDQMKLNEMPRFIKKFNDATNGVGDIRDWLADKLLLKYLDVKPSKESSVIEINCTGEDPQFAADLANTFVRAYIQTNLELGVDPARQQTAWFDEQIKGLRVKVEDAQKRLSDYQRETGLMPTSLDGRMDVENSRLAELSSQLVTAQTQTYDSLTRQRQISGAHAKGKLGELPEILNNVLIQNLKSDLSKAESKLAEVSGRVDKNHPQYQSAMAEVRSLKQKIADEIQTARGSMENAATQAQLRENELKRALAEQKARVIQLKQQRDRSDLLAQEVASSQSALDSTTQRANQIRLESQRNVTDIMVLNAAVVQLKPHKPKLTLNVALSIVLGGMLGVGLAFLAEMLDRRIRSIEDITEGLALPLLAVITPAPTEKASGLLSKIRLPFSQGRSR</sequence>
<evidence type="ECO:0000313" key="5">
    <source>
        <dbReference type="Proteomes" id="UP000249396"/>
    </source>
</evidence>
<protein>
    <submittedName>
        <fullName evidence="4">Chain length determinant protein EpsF</fullName>
    </submittedName>
</protein>
<feature type="coiled-coil region" evidence="1">
    <location>
        <begin position="265"/>
        <end position="349"/>
    </location>
</feature>
<feature type="domain" description="Tyrosine-protein kinase G-rich" evidence="3">
    <location>
        <begin position="371"/>
        <end position="427"/>
    </location>
</feature>
<evidence type="ECO:0000256" key="1">
    <source>
        <dbReference type="SAM" id="Coils"/>
    </source>
</evidence>
<keyword evidence="2" id="KW-0812">Transmembrane</keyword>
<dbReference type="GO" id="GO:0004713">
    <property type="term" value="F:protein tyrosine kinase activity"/>
    <property type="evidence" value="ECO:0007669"/>
    <property type="project" value="TreeGrafter"/>
</dbReference>
<organism evidence="4 5">
    <name type="scientific">Candidatus Methylumidiphilus alinenensis</name>
    <dbReference type="NCBI Taxonomy" id="2202197"/>
    <lineage>
        <taxon>Bacteria</taxon>
        <taxon>Pseudomonadati</taxon>
        <taxon>Pseudomonadota</taxon>
        <taxon>Gammaproteobacteria</taxon>
        <taxon>Methylococcales</taxon>
        <taxon>Candidatus Methylumidiphilus</taxon>
    </lineage>
</organism>
<evidence type="ECO:0000259" key="3">
    <source>
        <dbReference type="Pfam" id="PF13807"/>
    </source>
</evidence>
<dbReference type="EMBL" id="QJPH01000188">
    <property type="protein sequence ID" value="PZN83334.1"/>
    <property type="molecule type" value="Genomic_DNA"/>
</dbReference>
<evidence type="ECO:0000313" key="4">
    <source>
        <dbReference type="EMBL" id="PZN83334.1"/>
    </source>
</evidence>
<feature type="transmembrane region" description="Helical" evidence="2">
    <location>
        <begin position="405"/>
        <end position="427"/>
    </location>
</feature>
<accession>A0A2W4TFM6</accession>
<dbReference type="PANTHER" id="PTHR32309">
    <property type="entry name" value="TYROSINE-PROTEIN KINASE"/>
    <property type="match status" value="1"/>
</dbReference>
<dbReference type="PANTHER" id="PTHR32309:SF13">
    <property type="entry name" value="FERRIC ENTEROBACTIN TRANSPORT PROTEIN FEPE"/>
    <property type="match status" value="1"/>
</dbReference>
<reference evidence="4 5" key="1">
    <citation type="journal article" date="2018" name="Aquat. Microb. Ecol.">
        <title>Gammaproteobacterial methanotrophs dominate.</title>
        <authorList>
            <person name="Rissanen A.J."/>
            <person name="Saarenheimo J."/>
            <person name="Tiirola M."/>
            <person name="Peura S."/>
            <person name="Aalto S.L."/>
            <person name="Karvinen A."/>
            <person name="Nykanen H."/>
        </authorList>
    </citation>
    <scope>NUCLEOTIDE SEQUENCE [LARGE SCALE GENOMIC DNA]</scope>
    <source>
        <strain evidence="4">AMbin10</strain>
    </source>
</reference>
<gene>
    <name evidence="4" type="primary">epsF</name>
    <name evidence="4" type="ORF">DM484_04725</name>
</gene>
<dbReference type="InterPro" id="IPR050445">
    <property type="entry name" value="Bact_polysacc_biosynth/exp"/>
</dbReference>
<dbReference type="InterPro" id="IPR017468">
    <property type="entry name" value="Chain_len_reg_EpsF"/>
</dbReference>
<dbReference type="Pfam" id="PF13807">
    <property type="entry name" value="GNVR"/>
    <property type="match status" value="1"/>
</dbReference>
<dbReference type="NCBIfam" id="TIGR03017">
    <property type="entry name" value="EpsF"/>
    <property type="match status" value="1"/>
</dbReference>
<evidence type="ECO:0000256" key="2">
    <source>
        <dbReference type="SAM" id="Phobius"/>
    </source>
</evidence>
<keyword evidence="2" id="KW-0472">Membrane</keyword>
<dbReference type="InterPro" id="IPR032807">
    <property type="entry name" value="GNVR"/>
</dbReference>
<name>A0A2W4TFM6_9GAMM</name>
<dbReference type="GO" id="GO:0005886">
    <property type="term" value="C:plasma membrane"/>
    <property type="evidence" value="ECO:0007669"/>
    <property type="project" value="TreeGrafter"/>
</dbReference>